<name>A0ABV0EW34_9ENTE</name>
<dbReference type="PANTHER" id="PTHR43581:SF2">
    <property type="entry name" value="EXCINUCLEASE ATPASE SUBUNIT"/>
    <property type="match status" value="1"/>
</dbReference>
<feature type="domain" description="Endonuclease GajA/Old nuclease/RecF-like AAA" evidence="1">
    <location>
        <begin position="7"/>
        <end position="386"/>
    </location>
</feature>
<dbReference type="PANTHER" id="PTHR43581">
    <property type="entry name" value="ATP/GTP PHOSPHATASE"/>
    <property type="match status" value="1"/>
</dbReference>
<sequence>MLLEFENIAKIKQATIELTDLTVITGVNNSGKGTVSKILYALLTGINLYQGNYLFALKYTGIMEELENLERWVDKDTFPSVNALRREVQTVVYQVEHKQHGVDHKEIFAEDTKLTEQITDLLSNIQRKMSTKVRWPNRQQIAAIIKTIFQQQNRDYLDEKTVAALFDRLLRQEFSNYIISDSSLNKSALLSLQEEDDHLILPYKNNRLDNFQCQFQLTHTYKEAICLDDPDLLDNLALATDEQFFGKAPSEKLQQANEASHRKRLIKQIMQHQPKENYLRDKKIAAIFSEVLNGQLVRKRDGYYFFPKNSLKGVPFNSLSSGTKIFALLQLIVLNGLVADSGCLIFFEPETHLHPQWQVKLAELLVRITTVYSVKVLITSRSPYIIEALDIFSTQESIRTKFYNTSPDKRDPKTSLIVDTTDNLEAIYAEMYQPLIYLEQLRAKLN</sequence>
<organism evidence="2 3">
    <name type="scientific">Candidatus Enterococcus ferrettii</name>
    <dbReference type="NCBI Taxonomy" id="2815324"/>
    <lineage>
        <taxon>Bacteria</taxon>
        <taxon>Bacillati</taxon>
        <taxon>Bacillota</taxon>
        <taxon>Bacilli</taxon>
        <taxon>Lactobacillales</taxon>
        <taxon>Enterococcaceae</taxon>
        <taxon>Enterococcus</taxon>
    </lineage>
</organism>
<reference evidence="2 3" key="1">
    <citation type="submission" date="2021-03" db="EMBL/GenBank/DDBJ databases">
        <authorList>
            <person name="Gilmore M.S."/>
            <person name="Schwartzman J."/>
            <person name="Van Tyne D."/>
            <person name="Martin M."/>
            <person name="Earl A.M."/>
            <person name="Manson A.L."/>
            <person name="Straub T."/>
            <person name="Salamzade R."/>
            <person name="Saavedra J."/>
            <person name="Lebreton F."/>
            <person name="Prichula J."/>
            <person name="Schaufler K."/>
            <person name="Gaca A."/>
            <person name="Sgardioli B."/>
            <person name="Wagenaar J."/>
            <person name="Strong T."/>
        </authorList>
    </citation>
    <scope>NUCLEOTIDE SEQUENCE [LARGE SCALE GENOMIC DNA]</scope>
    <source>
        <strain evidence="2 3">665A</strain>
    </source>
</reference>
<gene>
    <name evidence="2" type="ORF">JZO67_003969</name>
</gene>
<dbReference type="InterPro" id="IPR027417">
    <property type="entry name" value="P-loop_NTPase"/>
</dbReference>
<dbReference type="SUPFAM" id="SSF52540">
    <property type="entry name" value="P-loop containing nucleoside triphosphate hydrolases"/>
    <property type="match status" value="1"/>
</dbReference>
<proteinExistence type="predicted"/>
<reference evidence="2 3" key="2">
    <citation type="submission" date="2024-02" db="EMBL/GenBank/DDBJ databases">
        <title>The Genome Sequence of Enterococcus sp. DIV0159.</title>
        <authorList>
            <person name="Earl A."/>
            <person name="Manson A."/>
            <person name="Gilmore M."/>
            <person name="Sanders J."/>
            <person name="Shea T."/>
            <person name="Howe W."/>
            <person name="Livny J."/>
            <person name="Cuomo C."/>
            <person name="Neafsey D."/>
            <person name="Birren B."/>
        </authorList>
    </citation>
    <scope>NUCLEOTIDE SEQUENCE [LARGE SCALE GENOMIC DNA]</scope>
    <source>
        <strain evidence="2 3">665A</strain>
    </source>
</reference>
<evidence type="ECO:0000259" key="1">
    <source>
        <dbReference type="Pfam" id="PF13175"/>
    </source>
</evidence>
<dbReference type="InterPro" id="IPR041685">
    <property type="entry name" value="AAA_GajA/Old/RecF-like"/>
</dbReference>
<comment type="caution">
    <text evidence="2">The sequence shown here is derived from an EMBL/GenBank/DDBJ whole genome shotgun (WGS) entry which is preliminary data.</text>
</comment>
<protein>
    <recommendedName>
        <fullName evidence="1">Endonuclease GajA/Old nuclease/RecF-like AAA domain-containing protein</fullName>
    </recommendedName>
</protein>
<dbReference type="InterPro" id="IPR051396">
    <property type="entry name" value="Bact_Antivir_Def_Nuclease"/>
</dbReference>
<dbReference type="EMBL" id="JAFREL020000003">
    <property type="protein sequence ID" value="MEO1771987.1"/>
    <property type="molecule type" value="Genomic_DNA"/>
</dbReference>
<dbReference type="Proteomes" id="UP000664357">
    <property type="component" value="Unassembled WGS sequence"/>
</dbReference>
<keyword evidence="3" id="KW-1185">Reference proteome</keyword>
<evidence type="ECO:0000313" key="3">
    <source>
        <dbReference type="Proteomes" id="UP000664357"/>
    </source>
</evidence>
<dbReference type="Gene3D" id="3.40.50.300">
    <property type="entry name" value="P-loop containing nucleotide triphosphate hydrolases"/>
    <property type="match status" value="1"/>
</dbReference>
<dbReference type="RefSeq" id="WP_207704535.1">
    <property type="nucleotide sequence ID" value="NZ_JAFREL020000003.1"/>
</dbReference>
<dbReference type="Pfam" id="PF13175">
    <property type="entry name" value="AAA_15"/>
    <property type="match status" value="1"/>
</dbReference>
<accession>A0ABV0EW34</accession>
<evidence type="ECO:0000313" key="2">
    <source>
        <dbReference type="EMBL" id="MEO1771987.1"/>
    </source>
</evidence>